<evidence type="ECO:0000256" key="2">
    <source>
        <dbReference type="SAM" id="MobiDB-lite"/>
    </source>
</evidence>
<dbReference type="PANTHER" id="PTHR22953:SF96">
    <property type="entry name" value="PURPLE ACID PHOSPHATASE 15"/>
    <property type="match status" value="1"/>
</dbReference>
<protein>
    <submittedName>
        <fullName evidence="3">PREDICTED: purple acid</fullName>
    </submittedName>
</protein>
<gene>
    <name evidence="3" type="ORF">ALMOND_2B028444</name>
</gene>
<dbReference type="InParanoid" id="A0A5E4G7F6"/>
<dbReference type="PANTHER" id="PTHR22953">
    <property type="entry name" value="ACID PHOSPHATASE RELATED"/>
    <property type="match status" value="1"/>
</dbReference>
<feature type="region of interest" description="Disordered" evidence="2">
    <location>
        <begin position="1"/>
        <end position="41"/>
    </location>
</feature>
<evidence type="ECO:0000313" key="4">
    <source>
        <dbReference type="Proteomes" id="UP000327085"/>
    </source>
</evidence>
<dbReference type="Gramene" id="VVA35735">
    <property type="protein sequence ID" value="VVA35735"/>
    <property type="gene ID" value="Prudul26B028444"/>
</dbReference>
<proteinExistence type="predicted"/>
<accession>A0A5E4G7F6</accession>
<dbReference type="AlphaFoldDB" id="A0A5E4G7F6"/>
<dbReference type="InterPro" id="IPR029052">
    <property type="entry name" value="Metallo-depent_PP-like"/>
</dbReference>
<name>A0A5E4G7F6_PRUDU</name>
<evidence type="ECO:0000313" key="3">
    <source>
        <dbReference type="EMBL" id="VVA35735.1"/>
    </source>
</evidence>
<dbReference type="InterPro" id="IPR039331">
    <property type="entry name" value="PAPs-like"/>
</dbReference>
<evidence type="ECO:0000256" key="1">
    <source>
        <dbReference type="ARBA" id="ARBA00022729"/>
    </source>
</evidence>
<dbReference type="Proteomes" id="UP000327085">
    <property type="component" value="Chromosome 7"/>
</dbReference>
<dbReference type="SUPFAM" id="SSF56300">
    <property type="entry name" value="Metallo-dependent phosphatases"/>
    <property type="match status" value="1"/>
</dbReference>
<dbReference type="Gene3D" id="3.60.21.10">
    <property type="match status" value="1"/>
</dbReference>
<sequence>MKEKAFSGGGAIDDDHGSSWSHDWPQRRRSPVHGEAIGESMPADSQNFKALPAISVTRPNRSSSPAGNLCRFMDHLISKAPIMVIEGNREIEEQVENKTFVAYSSRFAFPSEESGSSSTLYYSFNAGGFILLCLESTLTLQDRGNNTSGWSKIWLMWTDPQLHGW</sequence>
<dbReference type="GO" id="GO:0003993">
    <property type="term" value="F:acid phosphatase activity"/>
    <property type="evidence" value="ECO:0007669"/>
    <property type="project" value="InterPro"/>
</dbReference>
<reference evidence="4" key="1">
    <citation type="journal article" date="2020" name="Plant J.">
        <title>Transposons played a major role in the diversification between the closely related almond and peach genomes: results from the almond genome sequence.</title>
        <authorList>
            <person name="Alioto T."/>
            <person name="Alexiou K.G."/>
            <person name="Bardil A."/>
            <person name="Barteri F."/>
            <person name="Castanera R."/>
            <person name="Cruz F."/>
            <person name="Dhingra A."/>
            <person name="Duval H."/>
            <person name="Fernandez I Marti A."/>
            <person name="Frias L."/>
            <person name="Galan B."/>
            <person name="Garcia J.L."/>
            <person name="Howad W."/>
            <person name="Gomez-Garrido J."/>
            <person name="Gut M."/>
            <person name="Julca I."/>
            <person name="Morata J."/>
            <person name="Puigdomenech P."/>
            <person name="Ribeca P."/>
            <person name="Rubio Cabetas M.J."/>
            <person name="Vlasova A."/>
            <person name="Wirthensohn M."/>
            <person name="Garcia-Mas J."/>
            <person name="Gabaldon T."/>
            <person name="Casacuberta J.M."/>
            <person name="Arus P."/>
        </authorList>
    </citation>
    <scope>NUCLEOTIDE SEQUENCE [LARGE SCALE GENOMIC DNA]</scope>
    <source>
        <strain evidence="4">cv. Texas</strain>
    </source>
</reference>
<dbReference type="EMBL" id="CABIKO010000404">
    <property type="protein sequence ID" value="VVA35735.1"/>
    <property type="molecule type" value="Genomic_DNA"/>
</dbReference>
<keyword evidence="1" id="KW-0732">Signal</keyword>
<organism evidence="3 4">
    <name type="scientific">Prunus dulcis</name>
    <name type="common">Almond</name>
    <name type="synonym">Amygdalus dulcis</name>
    <dbReference type="NCBI Taxonomy" id="3755"/>
    <lineage>
        <taxon>Eukaryota</taxon>
        <taxon>Viridiplantae</taxon>
        <taxon>Streptophyta</taxon>
        <taxon>Embryophyta</taxon>
        <taxon>Tracheophyta</taxon>
        <taxon>Spermatophyta</taxon>
        <taxon>Magnoliopsida</taxon>
        <taxon>eudicotyledons</taxon>
        <taxon>Gunneridae</taxon>
        <taxon>Pentapetalae</taxon>
        <taxon>rosids</taxon>
        <taxon>fabids</taxon>
        <taxon>Rosales</taxon>
        <taxon>Rosaceae</taxon>
        <taxon>Amygdaloideae</taxon>
        <taxon>Amygdaleae</taxon>
        <taxon>Prunus</taxon>
    </lineage>
</organism>